<proteinExistence type="predicted"/>
<dbReference type="PANTHER" id="PTHR12223:SF28">
    <property type="entry name" value="LECTIN, MANNOSE BINDING 1 LIKE"/>
    <property type="match status" value="1"/>
</dbReference>
<evidence type="ECO:0000313" key="5">
    <source>
        <dbReference type="EMBL" id="MDQ0363098.1"/>
    </source>
</evidence>
<organism evidence="5 6">
    <name type="scientific">Breznakia pachnodae</name>
    <dbReference type="NCBI Taxonomy" id="265178"/>
    <lineage>
        <taxon>Bacteria</taxon>
        <taxon>Bacillati</taxon>
        <taxon>Bacillota</taxon>
        <taxon>Erysipelotrichia</taxon>
        <taxon>Erysipelotrichales</taxon>
        <taxon>Erysipelotrichaceae</taxon>
        <taxon>Breznakia</taxon>
    </lineage>
</organism>
<dbReference type="Proteomes" id="UP001230220">
    <property type="component" value="Unassembled WGS sequence"/>
</dbReference>
<name>A0ABU0E8S9_9FIRM</name>
<dbReference type="Gene3D" id="2.60.120.200">
    <property type="match status" value="1"/>
</dbReference>
<evidence type="ECO:0000256" key="3">
    <source>
        <dbReference type="SAM" id="SignalP"/>
    </source>
</evidence>
<gene>
    <name evidence="5" type="ORF">J2S15_003859</name>
</gene>
<reference evidence="5 6" key="1">
    <citation type="submission" date="2023-07" db="EMBL/GenBank/DDBJ databases">
        <title>Genomic Encyclopedia of Type Strains, Phase IV (KMG-IV): sequencing the most valuable type-strain genomes for metagenomic binning, comparative biology and taxonomic classification.</title>
        <authorList>
            <person name="Goeker M."/>
        </authorList>
    </citation>
    <scope>NUCLEOTIDE SEQUENCE [LARGE SCALE GENOMIC DNA]</scope>
    <source>
        <strain evidence="5 6">DSM 16784</strain>
    </source>
</reference>
<dbReference type="PANTHER" id="PTHR12223">
    <property type="entry name" value="VESICULAR MANNOSE-BINDING LECTIN"/>
    <property type="match status" value="1"/>
</dbReference>
<feature type="domain" description="MucBP" evidence="4">
    <location>
        <begin position="302"/>
        <end position="367"/>
    </location>
</feature>
<evidence type="ECO:0000256" key="2">
    <source>
        <dbReference type="SAM" id="Phobius"/>
    </source>
</evidence>
<dbReference type="Pfam" id="PF18483">
    <property type="entry name" value="Lectin_L-type_dom"/>
    <property type="match status" value="1"/>
</dbReference>
<dbReference type="InterPro" id="IPR013320">
    <property type="entry name" value="ConA-like_dom_sf"/>
</dbReference>
<dbReference type="SUPFAM" id="SSF49899">
    <property type="entry name" value="Concanavalin A-like lectins/glucanases"/>
    <property type="match status" value="1"/>
</dbReference>
<dbReference type="RefSeq" id="WP_307411662.1">
    <property type="nucleotide sequence ID" value="NZ_JAUSUR010000009.1"/>
</dbReference>
<protein>
    <recommendedName>
        <fullName evidence="4">MucBP domain-containing protein</fullName>
    </recommendedName>
</protein>
<evidence type="ECO:0000313" key="6">
    <source>
        <dbReference type="Proteomes" id="UP001230220"/>
    </source>
</evidence>
<feature type="domain" description="MucBP" evidence="4">
    <location>
        <begin position="597"/>
        <end position="661"/>
    </location>
</feature>
<feature type="domain" description="MucBP" evidence="4">
    <location>
        <begin position="375"/>
        <end position="440"/>
    </location>
</feature>
<evidence type="ECO:0000259" key="4">
    <source>
        <dbReference type="Pfam" id="PF06458"/>
    </source>
</evidence>
<dbReference type="InterPro" id="IPR051136">
    <property type="entry name" value="Intracellular_Lectin-GPT"/>
</dbReference>
<feature type="signal peptide" evidence="3">
    <location>
        <begin position="1"/>
        <end position="24"/>
    </location>
</feature>
<feature type="domain" description="MucBP" evidence="4">
    <location>
        <begin position="450"/>
        <end position="515"/>
    </location>
</feature>
<keyword evidence="2" id="KW-1133">Transmembrane helix</keyword>
<dbReference type="Pfam" id="PF06458">
    <property type="entry name" value="MucBP"/>
    <property type="match status" value="5"/>
</dbReference>
<keyword evidence="1" id="KW-0677">Repeat</keyword>
<accession>A0ABU0E8S9</accession>
<dbReference type="InterPro" id="IPR009459">
    <property type="entry name" value="MucBP_dom"/>
</dbReference>
<keyword evidence="2" id="KW-0472">Membrane</keyword>
<sequence>MRVKQLLKKVGVATLVMMIVSANMIFNNDIVHINAGDYEIEVDKDNVTDKFNFNGTASYNQDSGIATLTEDVAGQSGNITINEKISLSDAFSLTLDINIGNKPQGGQGGDGMAFFFHTGEVSDVGSFGNAFGAGFLSDVVGFKIDTTNNNHDEPYINAVADPNRVWWDPGISLNRTGSWYGYNNSVYGAFFYSNPNNYGVITTWGDTAYNTPHNTNGDDDIKGLSNPTNNEFKEITIDYDGNGIMKVNYDGEYWEIDIVNTFNMDLDDEYVFTISGSTGSFTNYHQVKFGDITYTPSEENGQVIVKYENEAGTGIADSVTLVGEVGSTYTTTQKTIDNYQFKEMKVGSAAASGTYIDGSLTVTYVYEPVTLTQGTVIAKYENEAGAEISGSVSTSGNVGSTYTTTQKTIDNYTFKEMKAGSAATSGNYTNGTQIVTYVYKANPLVVIQGTVIAKYEDESGTEIAASVITTGAVGNSYTTIQKTINGYTFKEMKVGSANVSGNYVNGTLTVTYVYKKNIVSIAQGSVISNYVDEAGNTIAPSITTTGTIGTNYNTQKKDINGYTFSNLHETSASASGKYANGVQTVIYVYTRDSGKLIVRHEASDGKLLENESVSVRNTGETYVTIQKEFDGYVFKEVKAGSHEQQGVYEKDVTKVVTYVYELDDEDKVVIFTPSIASPSGNPSVAVNTSDSTNISFYLMLMVLTGGVLIVGKQRRKI</sequence>
<feature type="chain" id="PRO_5046313882" description="MucBP domain-containing protein" evidence="3">
    <location>
        <begin position="25"/>
        <end position="717"/>
    </location>
</feature>
<feature type="transmembrane region" description="Helical" evidence="2">
    <location>
        <begin position="694"/>
        <end position="711"/>
    </location>
</feature>
<feature type="domain" description="MucBP" evidence="4">
    <location>
        <begin position="526"/>
        <end position="590"/>
    </location>
</feature>
<dbReference type="Gene3D" id="3.10.20.320">
    <property type="entry name" value="Putative peptidoglycan bound protein (lpxtg motif)"/>
    <property type="match status" value="5"/>
</dbReference>
<evidence type="ECO:0000256" key="1">
    <source>
        <dbReference type="ARBA" id="ARBA00022737"/>
    </source>
</evidence>
<keyword evidence="6" id="KW-1185">Reference proteome</keyword>
<keyword evidence="2" id="KW-0812">Transmembrane</keyword>
<dbReference type="EMBL" id="JAUSUR010000009">
    <property type="protein sequence ID" value="MDQ0363098.1"/>
    <property type="molecule type" value="Genomic_DNA"/>
</dbReference>
<comment type="caution">
    <text evidence="5">The sequence shown here is derived from an EMBL/GenBank/DDBJ whole genome shotgun (WGS) entry which is preliminary data.</text>
</comment>
<keyword evidence="3" id="KW-0732">Signal</keyword>